<dbReference type="GO" id="GO:0043190">
    <property type="term" value="C:ATP-binding cassette (ABC) transporter complex"/>
    <property type="evidence" value="ECO:0007669"/>
    <property type="project" value="InterPro"/>
</dbReference>
<dbReference type="Gene3D" id="1.10.3720.10">
    <property type="entry name" value="MetI-like"/>
    <property type="match status" value="1"/>
</dbReference>
<protein>
    <submittedName>
        <fullName evidence="10">Glutamate transport system permease protein</fullName>
    </submittedName>
</protein>
<dbReference type="Proteomes" id="UP000198242">
    <property type="component" value="Chromosome I"/>
</dbReference>
<evidence type="ECO:0000313" key="10">
    <source>
        <dbReference type="EMBL" id="SCF31020.1"/>
    </source>
</evidence>
<dbReference type="GO" id="GO:0022857">
    <property type="term" value="F:transmembrane transporter activity"/>
    <property type="evidence" value="ECO:0007669"/>
    <property type="project" value="InterPro"/>
</dbReference>
<dbReference type="EMBL" id="LT607411">
    <property type="protein sequence ID" value="SCF31020.1"/>
    <property type="molecule type" value="Genomic_DNA"/>
</dbReference>
<feature type="transmembrane region" description="Helical" evidence="7">
    <location>
        <begin position="110"/>
        <end position="129"/>
    </location>
</feature>
<comment type="subcellular location">
    <subcellularLocation>
        <location evidence="1 7">Cell membrane</location>
        <topology evidence="1 7">Multi-pass membrane protein</topology>
    </subcellularLocation>
</comment>
<gene>
    <name evidence="10" type="ORF">GA0074695_5435</name>
</gene>
<feature type="transmembrane region" description="Helical" evidence="7">
    <location>
        <begin position="141"/>
        <end position="160"/>
    </location>
</feature>
<dbReference type="InterPro" id="IPR035906">
    <property type="entry name" value="MetI-like_sf"/>
</dbReference>
<dbReference type="NCBIfam" id="TIGR01726">
    <property type="entry name" value="HEQRo_perm_3TM"/>
    <property type="match status" value="1"/>
</dbReference>
<feature type="transmembrane region" description="Helical" evidence="7">
    <location>
        <begin position="241"/>
        <end position="266"/>
    </location>
</feature>
<evidence type="ECO:0000259" key="9">
    <source>
        <dbReference type="PROSITE" id="PS50928"/>
    </source>
</evidence>
<evidence type="ECO:0000256" key="8">
    <source>
        <dbReference type="SAM" id="MobiDB-lite"/>
    </source>
</evidence>
<evidence type="ECO:0000313" key="11">
    <source>
        <dbReference type="Proteomes" id="UP000198242"/>
    </source>
</evidence>
<comment type="similarity">
    <text evidence="7">Belongs to the binding-protein-dependent transport system permease family.</text>
</comment>
<dbReference type="Pfam" id="PF00528">
    <property type="entry name" value="BPD_transp_1"/>
    <property type="match status" value="1"/>
</dbReference>
<organism evidence="10 11">
    <name type="scientific">Micromonospora viridifaciens</name>
    <dbReference type="NCBI Taxonomy" id="1881"/>
    <lineage>
        <taxon>Bacteria</taxon>
        <taxon>Bacillati</taxon>
        <taxon>Actinomycetota</taxon>
        <taxon>Actinomycetes</taxon>
        <taxon>Micromonosporales</taxon>
        <taxon>Micromonosporaceae</taxon>
        <taxon>Micromonospora</taxon>
    </lineage>
</organism>
<feature type="compositionally biased region" description="Gly residues" evidence="8">
    <location>
        <begin position="286"/>
        <end position="296"/>
    </location>
</feature>
<evidence type="ECO:0000256" key="1">
    <source>
        <dbReference type="ARBA" id="ARBA00004651"/>
    </source>
</evidence>
<dbReference type="GO" id="GO:0006865">
    <property type="term" value="P:amino acid transport"/>
    <property type="evidence" value="ECO:0007669"/>
    <property type="project" value="TreeGrafter"/>
</dbReference>
<dbReference type="InterPro" id="IPR000515">
    <property type="entry name" value="MetI-like"/>
</dbReference>
<keyword evidence="5 7" id="KW-1133">Transmembrane helix</keyword>
<feature type="transmembrane region" description="Helical" evidence="7">
    <location>
        <begin position="78"/>
        <end position="98"/>
    </location>
</feature>
<dbReference type="PANTHER" id="PTHR30614:SF21">
    <property type="entry name" value="AMINO ACID ABC TRANSPORTER PERMEASE"/>
    <property type="match status" value="1"/>
</dbReference>
<dbReference type="CDD" id="cd06261">
    <property type="entry name" value="TM_PBP2"/>
    <property type="match status" value="1"/>
</dbReference>
<feature type="transmembrane region" description="Helical" evidence="7">
    <location>
        <begin position="25"/>
        <end position="43"/>
    </location>
</feature>
<feature type="domain" description="ABC transmembrane type-1" evidence="9">
    <location>
        <begin position="72"/>
        <end position="263"/>
    </location>
</feature>
<evidence type="ECO:0000256" key="3">
    <source>
        <dbReference type="ARBA" id="ARBA00022475"/>
    </source>
</evidence>
<evidence type="ECO:0000256" key="6">
    <source>
        <dbReference type="ARBA" id="ARBA00023136"/>
    </source>
</evidence>
<proteinExistence type="inferred from homology"/>
<accession>A0A1C4ZDD8</accession>
<keyword evidence="2 7" id="KW-0813">Transport</keyword>
<feature type="region of interest" description="Disordered" evidence="8">
    <location>
        <begin position="277"/>
        <end position="296"/>
    </location>
</feature>
<sequence>MGGGTVSSSVLYDLPGPRARMRNRILGVVSIAAIVALVAFIIYKFNETGQFEARKWEQFQYASVQRELLTGLWATLKAAGLATVLALLFGAVFASARLSDRWILRSPATFVVELFRAIPLLILIFFGYYVPLQYGWSIDKLWALVIGLTLYNGSVLAEIFRAGINAVPYGQSEGAYAVGLRKNQVLRLILLPQAFRSMLPAIVSQLVVLLKDTALGFIITYPELLFVGKQIGGRLAFGLPYVPTYLIIGAIYISICGLLSALAWWLQKRMGRMPKTAAKPIPAGQTDGGTGATQLV</sequence>
<evidence type="ECO:0000256" key="4">
    <source>
        <dbReference type="ARBA" id="ARBA00022692"/>
    </source>
</evidence>
<dbReference type="SUPFAM" id="SSF161098">
    <property type="entry name" value="MetI-like"/>
    <property type="match status" value="1"/>
</dbReference>
<dbReference type="InterPro" id="IPR010065">
    <property type="entry name" value="AA_ABC_transptr_permease_3TM"/>
</dbReference>
<dbReference type="PROSITE" id="PS50928">
    <property type="entry name" value="ABC_TM1"/>
    <property type="match status" value="1"/>
</dbReference>
<dbReference type="AlphaFoldDB" id="A0A1C4ZDD8"/>
<name>A0A1C4ZDD8_MICVI</name>
<keyword evidence="11" id="KW-1185">Reference proteome</keyword>
<evidence type="ECO:0000256" key="5">
    <source>
        <dbReference type="ARBA" id="ARBA00022989"/>
    </source>
</evidence>
<keyword evidence="3" id="KW-1003">Cell membrane</keyword>
<evidence type="ECO:0000256" key="2">
    <source>
        <dbReference type="ARBA" id="ARBA00022448"/>
    </source>
</evidence>
<keyword evidence="4 7" id="KW-0812">Transmembrane</keyword>
<evidence type="ECO:0000256" key="7">
    <source>
        <dbReference type="RuleBase" id="RU363032"/>
    </source>
</evidence>
<dbReference type="PANTHER" id="PTHR30614">
    <property type="entry name" value="MEMBRANE COMPONENT OF AMINO ACID ABC TRANSPORTER"/>
    <property type="match status" value="1"/>
</dbReference>
<keyword evidence="6 7" id="KW-0472">Membrane</keyword>
<dbReference type="InterPro" id="IPR043429">
    <property type="entry name" value="ArtM/GltK/GlnP/TcyL/YhdX-like"/>
</dbReference>
<reference evidence="11" key="1">
    <citation type="submission" date="2016-06" db="EMBL/GenBank/DDBJ databases">
        <authorList>
            <person name="Varghese N."/>
            <person name="Submissions Spin"/>
        </authorList>
    </citation>
    <scope>NUCLEOTIDE SEQUENCE [LARGE SCALE GENOMIC DNA]</scope>
    <source>
        <strain evidence="11">DSM 43909</strain>
    </source>
</reference>